<feature type="domain" description="HTH cro/C1-type" evidence="1">
    <location>
        <begin position="18"/>
        <end position="73"/>
    </location>
</feature>
<accession>A0A1I5QV15</accession>
<keyword evidence="3" id="KW-1185">Reference proteome</keyword>
<dbReference type="CDD" id="cd00093">
    <property type="entry name" value="HTH_XRE"/>
    <property type="match status" value="1"/>
</dbReference>
<protein>
    <submittedName>
        <fullName evidence="2">Helix-turn-helix domain-containing protein</fullName>
    </submittedName>
</protein>
<dbReference type="Proteomes" id="UP000183413">
    <property type="component" value="Unassembled WGS sequence"/>
</dbReference>
<dbReference type="GO" id="GO:0003677">
    <property type="term" value="F:DNA binding"/>
    <property type="evidence" value="ECO:0007669"/>
    <property type="project" value="InterPro"/>
</dbReference>
<proteinExistence type="predicted"/>
<dbReference type="SMART" id="SM00530">
    <property type="entry name" value="HTH_XRE"/>
    <property type="match status" value="1"/>
</dbReference>
<evidence type="ECO:0000313" key="2">
    <source>
        <dbReference type="EMBL" id="SFP50134.1"/>
    </source>
</evidence>
<dbReference type="InterPro" id="IPR043917">
    <property type="entry name" value="DUF5753"/>
</dbReference>
<dbReference type="RefSeq" id="WP_075023466.1">
    <property type="nucleotide sequence ID" value="NZ_FOVH01000014.1"/>
</dbReference>
<reference evidence="2 3" key="1">
    <citation type="submission" date="2016-10" db="EMBL/GenBank/DDBJ databases">
        <authorList>
            <person name="de Groot N.N."/>
        </authorList>
    </citation>
    <scope>NUCLEOTIDE SEQUENCE [LARGE SCALE GENOMIC DNA]</scope>
    <source>
        <strain evidence="2 3">DSM 43067</strain>
    </source>
</reference>
<organism evidence="2 3">
    <name type="scientific">Actinomadura madurae</name>
    <dbReference type="NCBI Taxonomy" id="1993"/>
    <lineage>
        <taxon>Bacteria</taxon>
        <taxon>Bacillati</taxon>
        <taxon>Actinomycetota</taxon>
        <taxon>Actinomycetes</taxon>
        <taxon>Streptosporangiales</taxon>
        <taxon>Thermomonosporaceae</taxon>
        <taxon>Actinomadura</taxon>
    </lineage>
</organism>
<sequence>MASDQRDPDALRVHFGEELRRMRMRAKLSQRRLASVLGCTPQWICQLEKADKTVSEQTALDLDTHFKTDGWEQEDGHFLRIYTTIRRAGRHRVLRPGFQAYLQFEPLAIGIRCFAAQILPGLLQIEDYARAIMDPSEPQGTLNVRVASRMERQALITREKPAMATFILDESVLRRPVGGPEVMGRQIDQLISMARLPHVQLLIMPFERITPEALSGGLILLSFEKEPDLVYIESGVIGQLIDNKDEVFMTGVYFNRMMGDALSRLETIEFLRQAKEAYL</sequence>
<dbReference type="EMBL" id="FOVH01000014">
    <property type="protein sequence ID" value="SFP50134.1"/>
    <property type="molecule type" value="Genomic_DNA"/>
</dbReference>
<dbReference type="STRING" id="1993.SAMN04489713_114281"/>
<dbReference type="AlphaFoldDB" id="A0A1I5QV15"/>
<dbReference type="Pfam" id="PF19054">
    <property type="entry name" value="DUF5753"/>
    <property type="match status" value="1"/>
</dbReference>
<dbReference type="Pfam" id="PF13560">
    <property type="entry name" value="HTH_31"/>
    <property type="match status" value="1"/>
</dbReference>
<dbReference type="InParanoid" id="A0A1I5QV15"/>
<name>A0A1I5QV15_9ACTN</name>
<dbReference type="SUPFAM" id="SSF47413">
    <property type="entry name" value="lambda repressor-like DNA-binding domains"/>
    <property type="match status" value="1"/>
</dbReference>
<dbReference type="InterPro" id="IPR001387">
    <property type="entry name" value="Cro/C1-type_HTH"/>
</dbReference>
<gene>
    <name evidence="2" type="ORF">SAMN04489713_114281</name>
</gene>
<dbReference type="InterPro" id="IPR010982">
    <property type="entry name" value="Lambda_DNA-bd_dom_sf"/>
</dbReference>
<dbReference type="Gene3D" id="1.10.260.40">
    <property type="entry name" value="lambda repressor-like DNA-binding domains"/>
    <property type="match status" value="1"/>
</dbReference>
<evidence type="ECO:0000313" key="3">
    <source>
        <dbReference type="Proteomes" id="UP000183413"/>
    </source>
</evidence>
<evidence type="ECO:0000259" key="1">
    <source>
        <dbReference type="SMART" id="SM00530"/>
    </source>
</evidence>